<dbReference type="GO" id="GO:0008360">
    <property type="term" value="P:regulation of cell shape"/>
    <property type="evidence" value="ECO:0007669"/>
    <property type="project" value="UniProtKB-KW"/>
</dbReference>
<proteinExistence type="inferred from homology"/>
<evidence type="ECO:0000256" key="3">
    <source>
        <dbReference type="ARBA" id="ARBA00022801"/>
    </source>
</evidence>
<evidence type="ECO:0000256" key="10">
    <source>
        <dbReference type="SAM" id="MobiDB-lite"/>
    </source>
</evidence>
<sequence length="517" mass="55090">MASSGVPIRRRISGALFVTLGLVATFALSTPAEARKHKHGRSHHARQAKSEPYRPAFAAYVIDVKTGKTLYAKSEDEIRYPASITKVMTLYLLFEQLDRGRLSLDSPLRVSANAASQAPSKLGVRPGSTIEVEDAIKAVVTRSANDVAVAIGENLAGSEPAFARMMTAKARALGMASTVYVNASGLPDERQVTTARDLSILARAIQDRFPRYYGYFSTRSFRYGGRVIGNHNRLIGRVEGVDGIKTGYTRMSGFNLMTSAKANGRHVVGIVLGGRSGAIRDRIMASLIEDSMPRAYAGARQTPMVGEGAPVAMAAAARDAEPEVAPREATREVPKPARAQLAPRRADIRPVVASANSLSTTTPSAFRWVAPRQERVAESQALARLAYAPDTKTRSDVRALGQLVKATDDKSGSGQSSVAKTASKAAERADDDKGRRSTGGWVIQLGATEDEAEAEKLLASAKGASAALKGASPFTEKVVRGSATLYRARFSGFDPDAAQAACKSLKRSGFACFAIKS</sequence>
<keyword evidence="5" id="KW-0573">Peptidoglycan synthesis</keyword>
<accession>A0A916U2T0</accession>
<evidence type="ECO:0000256" key="1">
    <source>
        <dbReference type="ARBA" id="ARBA00007164"/>
    </source>
</evidence>
<name>A0A916U2T0_9HYPH</name>
<evidence type="ECO:0000259" key="11">
    <source>
        <dbReference type="PROSITE" id="PS51724"/>
    </source>
</evidence>
<keyword evidence="4" id="KW-0133">Cell shape</keyword>
<evidence type="ECO:0000256" key="8">
    <source>
        <dbReference type="PIRSR" id="PIRSR618044-2"/>
    </source>
</evidence>
<feature type="region of interest" description="Disordered" evidence="10">
    <location>
        <begin position="322"/>
        <end position="342"/>
    </location>
</feature>
<comment type="similarity">
    <text evidence="1 9">Belongs to the peptidase S11 family.</text>
</comment>
<evidence type="ECO:0000313" key="12">
    <source>
        <dbReference type="EMBL" id="GGC57422.1"/>
    </source>
</evidence>
<feature type="domain" description="SPOR" evidence="11">
    <location>
        <begin position="435"/>
        <end position="517"/>
    </location>
</feature>
<feature type="region of interest" description="Disordered" evidence="10">
    <location>
        <begin position="407"/>
        <end position="440"/>
    </location>
</feature>
<feature type="active site" description="Acyl-ester intermediate" evidence="7">
    <location>
        <position position="83"/>
    </location>
</feature>
<dbReference type="InterPro" id="IPR007730">
    <property type="entry name" value="SPOR-like_dom"/>
</dbReference>
<evidence type="ECO:0000256" key="9">
    <source>
        <dbReference type="RuleBase" id="RU004016"/>
    </source>
</evidence>
<dbReference type="GO" id="GO:0042834">
    <property type="term" value="F:peptidoglycan binding"/>
    <property type="evidence" value="ECO:0007669"/>
    <property type="project" value="InterPro"/>
</dbReference>
<organism evidence="12 13">
    <name type="scientific">Chelatococcus reniformis</name>
    <dbReference type="NCBI Taxonomy" id="1494448"/>
    <lineage>
        <taxon>Bacteria</taxon>
        <taxon>Pseudomonadati</taxon>
        <taxon>Pseudomonadota</taxon>
        <taxon>Alphaproteobacteria</taxon>
        <taxon>Hyphomicrobiales</taxon>
        <taxon>Chelatococcaceae</taxon>
        <taxon>Chelatococcus</taxon>
    </lineage>
</organism>
<dbReference type="GO" id="GO:0009002">
    <property type="term" value="F:serine-type D-Ala-D-Ala carboxypeptidase activity"/>
    <property type="evidence" value="ECO:0007669"/>
    <property type="project" value="InterPro"/>
</dbReference>
<dbReference type="InterPro" id="IPR012338">
    <property type="entry name" value="Beta-lactam/transpept-like"/>
</dbReference>
<dbReference type="RefSeq" id="WP_188608544.1">
    <property type="nucleotide sequence ID" value="NZ_BMGG01000002.1"/>
</dbReference>
<dbReference type="PANTHER" id="PTHR21581:SF6">
    <property type="entry name" value="TRAFFICKING PROTEIN PARTICLE COMPLEX SUBUNIT 12"/>
    <property type="match status" value="1"/>
</dbReference>
<dbReference type="AlphaFoldDB" id="A0A916U2T0"/>
<evidence type="ECO:0000256" key="7">
    <source>
        <dbReference type="PIRSR" id="PIRSR618044-1"/>
    </source>
</evidence>
<dbReference type="GO" id="GO:0006508">
    <property type="term" value="P:proteolysis"/>
    <property type="evidence" value="ECO:0007669"/>
    <property type="project" value="InterPro"/>
</dbReference>
<evidence type="ECO:0000313" key="13">
    <source>
        <dbReference type="Proteomes" id="UP000637002"/>
    </source>
</evidence>
<keyword evidence="13" id="KW-1185">Reference proteome</keyword>
<dbReference type="InterPro" id="IPR036680">
    <property type="entry name" value="SPOR-like_sf"/>
</dbReference>
<dbReference type="SUPFAM" id="SSF110997">
    <property type="entry name" value="Sporulation related repeat"/>
    <property type="match status" value="1"/>
</dbReference>
<evidence type="ECO:0000256" key="4">
    <source>
        <dbReference type="ARBA" id="ARBA00022960"/>
    </source>
</evidence>
<dbReference type="PANTHER" id="PTHR21581">
    <property type="entry name" value="D-ALANYL-D-ALANINE CARBOXYPEPTIDASE"/>
    <property type="match status" value="1"/>
</dbReference>
<feature type="compositionally biased region" description="Basic and acidic residues" evidence="10">
    <location>
        <begin position="322"/>
        <end position="335"/>
    </location>
</feature>
<dbReference type="InterPro" id="IPR001967">
    <property type="entry name" value="Peptidase_S11_N"/>
</dbReference>
<dbReference type="GO" id="GO:0009252">
    <property type="term" value="P:peptidoglycan biosynthetic process"/>
    <property type="evidence" value="ECO:0007669"/>
    <property type="project" value="UniProtKB-KW"/>
</dbReference>
<dbReference type="SUPFAM" id="SSF56601">
    <property type="entry name" value="beta-lactamase/transpeptidase-like"/>
    <property type="match status" value="1"/>
</dbReference>
<protein>
    <submittedName>
        <fullName evidence="12">Penicillin-binding protein</fullName>
    </submittedName>
</protein>
<dbReference type="PRINTS" id="PR00725">
    <property type="entry name" value="DADACBPTASE1"/>
</dbReference>
<feature type="compositionally biased region" description="Basic and acidic residues" evidence="10">
    <location>
        <begin position="425"/>
        <end position="435"/>
    </location>
</feature>
<reference evidence="12" key="1">
    <citation type="journal article" date="2014" name="Int. J. Syst. Evol. Microbiol.">
        <title>Complete genome sequence of Corynebacterium casei LMG S-19264T (=DSM 44701T), isolated from a smear-ripened cheese.</title>
        <authorList>
            <consortium name="US DOE Joint Genome Institute (JGI-PGF)"/>
            <person name="Walter F."/>
            <person name="Albersmeier A."/>
            <person name="Kalinowski J."/>
            <person name="Ruckert C."/>
        </authorList>
    </citation>
    <scope>NUCLEOTIDE SEQUENCE</scope>
    <source>
        <strain evidence="12">CGMCC 1.12919</strain>
    </source>
</reference>
<feature type="binding site" evidence="8">
    <location>
        <position position="245"/>
    </location>
    <ligand>
        <name>substrate</name>
    </ligand>
</feature>
<keyword evidence="2" id="KW-0732">Signal</keyword>
<dbReference type="Gene3D" id="3.40.710.10">
    <property type="entry name" value="DD-peptidase/beta-lactamase superfamily"/>
    <property type="match status" value="1"/>
</dbReference>
<reference evidence="12" key="2">
    <citation type="submission" date="2020-09" db="EMBL/GenBank/DDBJ databases">
        <authorList>
            <person name="Sun Q."/>
            <person name="Zhou Y."/>
        </authorList>
    </citation>
    <scope>NUCLEOTIDE SEQUENCE</scope>
    <source>
        <strain evidence="12">CGMCC 1.12919</strain>
    </source>
</reference>
<dbReference type="Pfam" id="PF05036">
    <property type="entry name" value="SPOR"/>
    <property type="match status" value="1"/>
</dbReference>
<feature type="active site" description="Proton acceptor" evidence="7">
    <location>
        <position position="86"/>
    </location>
</feature>
<dbReference type="PROSITE" id="PS51724">
    <property type="entry name" value="SPOR"/>
    <property type="match status" value="1"/>
</dbReference>
<dbReference type="EMBL" id="BMGG01000002">
    <property type="protein sequence ID" value="GGC57422.1"/>
    <property type="molecule type" value="Genomic_DNA"/>
</dbReference>
<comment type="caution">
    <text evidence="12">The sequence shown here is derived from an EMBL/GenBank/DDBJ whole genome shotgun (WGS) entry which is preliminary data.</text>
</comment>
<dbReference type="GO" id="GO:0071555">
    <property type="term" value="P:cell wall organization"/>
    <property type="evidence" value="ECO:0007669"/>
    <property type="project" value="UniProtKB-KW"/>
</dbReference>
<dbReference type="Pfam" id="PF00768">
    <property type="entry name" value="Peptidase_S11"/>
    <property type="match status" value="1"/>
</dbReference>
<keyword evidence="3" id="KW-0378">Hydrolase</keyword>
<feature type="active site" evidence="7">
    <location>
        <position position="143"/>
    </location>
</feature>
<dbReference type="Gene3D" id="3.30.70.1070">
    <property type="entry name" value="Sporulation related repeat"/>
    <property type="match status" value="1"/>
</dbReference>
<keyword evidence="6" id="KW-0961">Cell wall biogenesis/degradation</keyword>
<evidence type="ECO:0000256" key="6">
    <source>
        <dbReference type="ARBA" id="ARBA00023316"/>
    </source>
</evidence>
<gene>
    <name evidence="12" type="primary">dac</name>
    <name evidence="12" type="ORF">GCM10010994_15510</name>
</gene>
<evidence type="ECO:0000256" key="2">
    <source>
        <dbReference type="ARBA" id="ARBA00022729"/>
    </source>
</evidence>
<evidence type="ECO:0000256" key="5">
    <source>
        <dbReference type="ARBA" id="ARBA00022984"/>
    </source>
</evidence>
<dbReference type="Proteomes" id="UP000637002">
    <property type="component" value="Unassembled WGS sequence"/>
</dbReference>
<dbReference type="InterPro" id="IPR018044">
    <property type="entry name" value="Peptidase_S11"/>
</dbReference>